<reference evidence="6" key="1">
    <citation type="submission" date="2019-11" db="EMBL/GenBank/DDBJ databases">
        <authorList>
            <person name="Liu Y."/>
            <person name="Hou J."/>
            <person name="Li T.-Q."/>
            <person name="Guan C.-H."/>
            <person name="Wu X."/>
            <person name="Wu H.-Z."/>
            <person name="Ling F."/>
            <person name="Zhang R."/>
            <person name="Shi X.-G."/>
            <person name="Ren J.-P."/>
            <person name="Chen E.-F."/>
            <person name="Sun J.-M."/>
        </authorList>
    </citation>
    <scope>NUCLEOTIDE SEQUENCE</scope>
    <source>
        <strain evidence="6">Adult_tree_wgs_1</strain>
        <tissue evidence="6">Leaves</tissue>
    </source>
</reference>
<organism evidence="6 7">
    <name type="scientific">Rhododendron simsii</name>
    <name type="common">Sims's rhododendron</name>
    <dbReference type="NCBI Taxonomy" id="118357"/>
    <lineage>
        <taxon>Eukaryota</taxon>
        <taxon>Viridiplantae</taxon>
        <taxon>Streptophyta</taxon>
        <taxon>Embryophyta</taxon>
        <taxon>Tracheophyta</taxon>
        <taxon>Spermatophyta</taxon>
        <taxon>Magnoliopsida</taxon>
        <taxon>eudicotyledons</taxon>
        <taxon>Gunneridae</taxon>
        <taxon>Pentapetalae</taxon>
        <taxon>asterids</taxon>
        <taxon>Ericales</taxon>
        <taxon>Ericaceae</taxon>
        <taxon>Ericoideae</taxon>
        <taxon>Rhodoreae</taxon>
        <taxon>Rhododendron</taxon>
    </lineage>
</organism>
<dbReference type="GO" id="GO:0005886">
    <property type="term" value="C:plasma membrane"/>
    <property type="evidence" value="ECO:0007669"/>
    <property type="project" value="TreeGrafter"/>
</dbReference>
<dbReference type="GO" id="GO:0004190">
    <property type="term" value="F:aspartic-type endopeptidase activity"/>
    <property type="evidence" value="ECO:0007669"/>
    <property type="project" value="InterPro"/>
</dbReference>
<dbReference type="Pfam" id="PF14541">
    <property type="entry name" value="TAXi_C"/>
    <property type="match status" value="1"/>
</dbReference>
<dbReference type="Gene3D" id="2.40.70.10">
    <property type="entry name" value="Acid Proteases"/>
    <property type="match status" value="2"/>
</dbReference>
<protein>
    <recommendedName>
        <fullName evidence="5">Peptidase A1 domain-containing protein</fullName>
    </recommendedName>
</protein>
<dbReference type="GO" id="GO:0006508">
    <property type="term" value="P:proteolysis"/>
    <property type="evidence" value="ECO:0007669"/>
    <property type="project" value="InterPro"/>
</dbReference>
<keyword evidence="3" id="KW-0964">Secreted</keyword>
<dbReference type="GO" id="GO:0005576">
    <property type="term" value="C:extracellular region"/>
    <property type="evidence" value="ECO:0007669"/>
    <property type="project" value="UniProtKB-SubCell"/>
</dbReference>
<evidence type="ECO:0000256" key="2">
    <source>
        <dbReference type="ARBA" id="ARBA00007447"/>
    </source>
</evidence>
<dbReference type="InterPro" id="IPR001461">
    <property type="entry name" value="Aspartic_peptidase_A1"/>
</dbReference>
<evidence type="ECO:0000313" key="7">
    <source>
        <dbReference type="Proteomes" id="UP000626092"/>
    </source>
</evidence>
<dbReference type="PANTHER" id="PTHR47965">
    <property type="entry name" value="ASPARTYL PROTEASE-RELATED"/>
    <property type="match status" value="1"/>
</dbReference>
<dbReference type="FunFam" id="2.40.70.10:FF:000041">
    <property type="entry name" value="Basic 7S globulin"/>
    <property type="match status" value="1"/>
</dbReference>
<evidence type="ECO:0000256" key="3">
    <source>
        <dbReference type="ARBA" id="ARBA00022525"/>
    </source>
</evidence>
<feature type="domain" description="Peptidase A1" evidence="5">
    <location>
        <begin position="66"/>
        <end position="413"/>
    </location>
</feature>
<dbReference type="Pfam" id="PF14543">
    <property type="entry name" value="TAXi_N"/>
    <property type="match status" value="1"/>
</dbReference>
<dbReference type="PROSITE" id="PS51767">
    <property type="entry name" value="PEPTIDASE_A1"/>
    <property type="match status" value="1"/>
</dbReference>
<dbReference type="GO" id="GO:0005794">
    <property type="term" value="C:Golgi apparatus"/>
    <property type="evidence" value="ECO:0007669"/>
    <property type="project" value="TreeGrafter"/>
</dbReference>
<comment type="similarity">
    <text evidence="2">Belongs to the peptidase A1 family.</text>
</comment>
<dbReference type="OrthoDB" id="1162128at2759"/>
<dbReference type="EMBL" id="WJXA01000007">
    <property type="protein sequence ID" value="KAF7137616.1"/>
    <property type="molecule type" value="Genomic_DNA"/>
</dbReference>
<name>A0A834LII4_RHOSS</name>
<dbReference type="InterPro" id="IPR032861">
    <property type="entry name" value="TAXi_N"/>
</dbReference>
<keyword evidence="7" id="KW-1185">Reference proteome</keyword>
<dbReference type="PANTHER" id="PTHR47965:SF22">
    <property type="entry name" value="EUKARYOTIC ASPARTYL PROTEASE FAMILY PROTEIN"/>
    <property type="match status" value="1"/>
</dbReference>
<dbReference type="InterPro" id="IPR021109">
    <property type="entry name" value="Peptidase_aspartic_dom_sf"/>
</dbReference>
<dbReference type="AlphaFoldDB" id="A0A834LII4"/>
<accession>A0A834LII4</accession>
<sequence>MPFYKSILPPSLPNQVLQFPSMASSETLIFSLFLLSLISHTFSQHPTPTPTALVLPISKHPSALQYTTTLTQSTPPSPLTLVIDLSGPLLWLSCGSTHHSSSTSKLVQCHSPHCSLLPHSNKNCHKHKNCILLSKNKFTQKVSAGELSEDILSVQSTNGLYPTSIVSVPRFPFLCLAQESLPLGLATGAKGVAGLGHDRLGLPAQLAHAFNFSRKFAMCLSPSADAATGVLFLGDGPYAFSPGIDVSKLLIFTPLIHKSGTYSFEYFIKVKSVRVDGKNLPLNSTLLTMISTVHPYGILESSVYEHLARGFIEAANANRVAPVSPFNVCFSTQSENGGLMRPAMPVLDLVLQNEEVFWRIFESNSMVPVGNDTTCLGFLDGGPNPGASIIIGGHQLEDNLLQFDLVSSRLGFTSSLFLRQTDCASFNWH</sequence>
<gene>
    <name evidence="6" type="ORF">RHSIM_Rhsim07G0181200</name>
</gene>
<proteinExistence type="inferred from homology"/>
<evidence type="ECO:0000259" key="5">
    <source>
        <dbReference type="PROSITE" id="PS51767"/>
    </source>
</evidence>
<evidence type="ECO:0000256" key="4">
    <source>
        <dbReference type="ARBA" id="ARBA00022729"/>
    </source>
</evidence>
<dbReference type="Proteomes" id="UP000626092">
    <property type="component" value="Unassembled WGS sequence"/>
</dbReference>
<comment type="subcellular location">
    <subcellularLocation>
        <location evidence="1">Secreted</location>
        <location evidence="1">Extracellular space</location>
    </subcellularLocation>
</comment>
<evidence type="ECO:0000256" key="1">
    <source>
        <dbReference type="ARBA" id="ARBA00004239"/>
    </source>
</evidence>
<evidence type="ECO:0000313" key="6">
    <source>
        <dbReference type="EMBL" id="KAF7137616.1"/>
    </source>
</evidence>
<dbReference type="InterPro" id="IPR032799">
    <property type="entry name" value="TAXi_C"/>
</dbReference>
<dbReference type="SUPFAM" id="SSF50630">
    <property type="entry name" value="Acid proteases"/>
    <property type="match status" value="1"/>
</dbReference>
<dbReference type="InterPro" id="IPR033121">
    <property type="entry name" value="PEPTIDASE_A1"/>
</dbReference>
<comment type="caution">
    <text evidence="6">The sequence shown here is derived from an EMBL/GenBank/DDBJ whole genome shotgun (WGS) entry which is preliminary data.</text>
</comment>
<keyword evidence="4" id="KW-0732">Signal</keyword>